<accession>F0X0Z2</accession>
<dbReference type="Gene3D" id="2.30.29.30">
    <property type="entry name" value="Pleckstrin-homology domain (PH domain)/Phosphotyrosine-binding domain (PTB)"/>
    <property type="match status" value="1"/>
</dbReference>
<dbReference type="EMBL" id="FR824565">
    <property type="protein sequence ID" value="CCA27438.1"/>
    <property type="molecule type" value="Genomic_DNA"/>
</dbReference>
<dbReference type="PANTHER" id="PTHR12847">
    <property type="entry name" value="ATP-BINDING CASSETTE ABC TRANSPORTER-RELATED"/>
    <property type="match status" value="1"/>
</dbReference>
<dbReference type="Pfam" id="PF07933">
    <property type="entry name" value="DUF1681"/>
    <property type="match status" value="1"/>
</dbReference>
<dbReference type="InterPro" id="IPR012466">
    <property type="entry name" value="NECAP_PHear"/>
</dbReference>
<dbReference type="GO" id="GO:0006897">
    <property type="term" value="P:endocytosis"/>
    <property type="evidence" value="ECO:0007669"/>
    <property type="project" value="InterPro"/>
</dbReference>
<evidence type="ECO:0000256" key="1">
    <source>
        <dbReference type="SAM" id="MobiDB-lite"/>
    </source>
</evidence>
<feature type="region of interest" description="Disordered" evidence="1">
    <location>
        <begin position="204"/>
        <end position="248"/>
    </location>
</feature>
<dbReference type="HOGENOM" id="CLU_961310_0_0_1"/>
<dbReference type="GO" id="GO:0030125">
    <property type="term" value="C:clathrin vesicle coat"/>
    <property type="evidence" value="ECO:0007669"/>
    <property type="project" value="TreeGrafter"/>
</dbReference>
<proteinExistence type="predicted"/>
<feature type="compositionally biased region" description="Basic and acidic residues" evidence="1">
    <location>
        <begin position="204"/>
        <end position="217"/>
    </location>
</feature>
<reference evidence="3" key="2">
    <citation type="submission" date="2011-02" db="EMBL/GenBank/DDBJ databases">
        <authorList>
            <person name="MacLean D."/>
        </authorList>
    </citation>
    <scope>NUCLEOTIDE SEQUENCE</scope>
</reference>
<protein>
    <submittedName>
        <fullName evidence="3">Adaptinlike protein putative</fullName>
    </submittedName>
</protein>
<organism evidence="3">
    <name type="scientific">Albugo laibachii Nc14</name>
    <dbReference type="NCBI Taxonomy" id="890382"/>
    <lineage>
        <taxon>Eukaryota</taxon>
        <taxon>Sar</taxon>
        <taxon>Stramenopiles</taxon>
        <taxon>Oomycota</taxon>
        <taxon>Peronosporomycetes</taxon>
        <taxon>Albuginales</taxon>
        <taxon>Albuginaceae</taxon>
        <taxon>Albugo</taxon>
    </lineage>
</organism>
<evidence type="ECO:0000259" key="2">
    <source>
        <dbReference type="Pfam" id="PF07933"/>
    </source>
</evidence>
<dbReference type="PANTHER" id="PTHR12847:SF9">
    <property type="entry name" value="NECAP-LIKE PROTEIN CG9132"/>
    <property type="match status" value="1"/>
</dbReference>
<gene>
    <name evidence="3" type="primary">AlNc14C534G12080</name>
    <name evidence="3" type="ORF">ALNC14_135820</name>
</gene>
<evidence type="ECO:0000313" key="3">
    <source>
        <dbReference type="EMBL" id="CCA27438.1"/>
    </source>
</evidence>
<feature type="domain" description="NECAP PHear" evidence="2">
    <location>
        <begin position="10"/>
        <end position="188"/>
    </location>
</feature>
<name>F0X0Z2_9STRA</name>
<reference evidence="3" key="1">
    <citation type="journal article" date="2011" name="PLoS Biol.">
        <title>Gene gain and loss during evolution of obligate parasitism in the white rust pathogen of Arabidopsis thaliana.</title>
        <authorList>
            <person name="Kemen E."/>
            <person name="Gardiner A."/>
            <person name="Schultz-Larsen T."/>
            <person name="Kemen A.C."/>
            <person name="Balmuth A.L."/>
            <person name="Robert-Seilaniantz A."/>
            <person name="Bailey K."/>
            <person name="Holub E."/>
            <person name="Studholme D.J."/>
            <person name="Maclean D."/>
            <person name="Jones J.D."/>
        </authorList>
    </citation>
    <scope>NUCLEOTIDE SEQUENCE</scope>
</reference>
<dbReference type="AlphaFoldDB" id="F0X0Z2"/>
<dbReference type="SUPFAM" id="SSF50729">
    <property type="entry name" value="PH domain-like"/>
    <property type="match status" value="1"/>
</dbReference>
<dbReference type="InterPro" id="IPR011993">
    <property type="entry name" value="PH-like_dom_sf"/>
</dbReference>
<sequence length="248" mass="28052">MIAADSENTIEQIIFTERGVWFYHIASNYISTLEPRADQWDPEHPFMTGSAEISQRGDECVIRLYEPIKDLSHKVLFAECPVRITRECSLGVYVQDCIDSSRYFMIRVEDRTSKRRAFVGIGFPERSSAFNFKAALQGYAKYQRRQTTIAAAESSFSEVDVDTQNAPNGSQKCDYKLPQGARIHLKLKNNNVLVGSDTEDKRKAVQKMSIEEDEKRSVSLKSFAIPPPPSTSAFDATQDDEWGQFTAA</sequence>